<dbReference type="EMBL" id="JADCSA010000010">
    <property type="protein sequence ID" value="MBE7325258.1"/>
    <property type="molecule type" value="Genomic_DNA"/>
</dbReference>
<feature type="domain" description="Prokaryotic-type class I peptide chain release factors" evidence="3">
    <location>
        <begin position="9"/>
        <end position="127"/>
    </location>
</feature>
<gene>
    <name evidence="4" type="primary">arfB</name>
    <name evidence="4" type="ORF">IEQ44_11390</name>
</gene>
<feature type="region of interest" description="Disordered" evidence="2">
    <location>
        <begin position="89"/>
        <end position="133"/>
    </location>
</feature>
<dbReference type="SUPFAM" id="SSF75620">
    <property type="entry name" value="Release factor"/>
    <property type="match status" value="1"/>
</dbReference>
<proteinExistence type="inferred from homology"/>
<keyword evidence="5" id="KW-1185">Reference proteome</keyword>
<name>A0ABR9RUL7_9ACTN</name>
<dbReference type="InterPro" id="IPR045853">
    <property type="entry name" value="Pep_chain_release_fac_I_sf"/>
</dbReference>
<sequence length="133" mass="14757">MIVVSGHVVTDSELAWRFSRSSGPGGQHVNTSDTRVQLTFDVASSQAFPEHLRQRLLDRLGPTVTVTASEHRSQARNRSAAEERLAAILERALAPPPRKRVATKPSKGSQRRRLDQKKARGQTKRLRGRPSAD</sequence>
<evidence type="ECO:0000256" key="1">
    <source>
        <dbReference type="ARBA" id="ARBA00010835"/>
    </source>
</evidence>
<dbReference type="Proteomes" id="UP000756387">
    <property type="component" value="Unassembled WGS sequence"/>
</dbReference>
<dbReference type="NCBIfam" id="NF006718">
    <property type="entry name" value="PRK09256.1"/>
    <property type="match status" value="1"/>
</dbReference>
<dbReference type="EC" id="3.1.1.29" evidence="4"/>
<dbReference type="Pfam" id="PF00472">
    <property type="entry name" value="RF-1"/>
    <property type="match status" value="1"/>
</dbReference>
<evidence type="ECO:0000256" key="2">
    <source>
        <dbReference type="SAM" id="MobiDB-lite"/>
    </source>
</evidence>
<evidence type="ECO:0000313" key="4">
    <source>
        <dbReference type="EMBL" id="MBE7325258.1"/>
    </source>
</evidence>
<organism evidence="4 5">
    <name type="scientific">Nocardioides malaquae</name>
    <dbReference type="NCBI Taxonomy" id="2773426"/>
    <lineage>
        <taxon>Bacteria</taxon>
        <taxon>Bacillati</taxon>
        <taxon>Actinomycetota</taxon>
        <taxon>Actinomycetes</taxon>
        <taxon>Propionibacteriales</taxon>
        <taxon>Nocardioidaceae</taxon>
        <taxon>Nocardioides</taxon>
    </lineage>
</organism>
<dbReference type="Gene3D" id="3.30.160.20">
    <property type="match status" value="1"/>
</dbReference>
<dbReference type="PANTHER" id="PTHR47814">
    <property type="entry name" value="PEPTIDYL-TRNA HYDROLASE ARFB"/>
    <property type="match status" value="1"/>
</dbReference>
<dbReference type="PANTHER" id="PTHR47814:SF1">
    <property type="entry name" value="PEPTIDYL-TRNA HYDROLASE ARFB"/>
    <property type="match status" value="1"/>
</dbReference>
<dbReference type="GO" id="GO:0004045">
    <property type="term" value="F:peptidyl-tRNA hydrolase activity"/>
    <property type="evidence" value="ECO:0007669"/>
    <property type="project" value="UniProtKB-EC"/>
</dbReference>
<comment type="caution">
    <text evidence="4">The sequence shown here is derived from an EMBL/GenBank/DDBJ whole genome shotgun (WGS) entry which is preliminary data.</text>
</comment>
<keyword evidence="4" id="KW-0378">Hydrolase</keyword>
<evidence type="ECO:0000313" key="5">
    <source>
        <dbReference type="Proteomes" id="UP000756387"/>
    </source>
</evidence>
<reference evidence="4 5" key="1">
    <citation type="submission" date="2020-10" db="EMBL/GenBank/DDBJ databases">
        <title>Nocardioides sp. isolated from sludge.</title>
        <authorList>
            <person name="Zhang X."/>
        </authorList>
    </citation>
    <scope>NUCLEOTIDE SEQUENCE [LARGE SCALE GENOMIC DNA]</scope>
    <source>
        <strain evidence="4 5">Y6</strain>
    </source>
</reference>
<evidence type="ECO:0000259" key="3">
    <source>
        <dbReference type="Pfam" id="PF00472"/>
    </source>
</evidence>
<dbReference type="RefSeq" id="WP_193638581.1">
    <property type="nucleotide sequence ID" value="NZ_JADCSA010000010.1"/>
</dbReference>
<comment type="similarity">
    <text evidence="1">Belongs to the prokaryotic/mitochondrial release factor family.</text>
</comment>
<feature type="compositionally biased region" description="Basic residues" evidence="2">
    <location>
        <begin position="119"/>
        <end position="133"/>
    </location>
</feature>
<protein>
    <submittedName>
        <fullName evidence="4">Aminoacyl-tRNA hydrolase</fullName>
        <ecNumber evidence="4">3.1.1.29</ecNumber>
    </submittedName>
</protein>
<dbReference type="InterPro" id="IPR000352">
    <property type="entry name" value="Pep_chain_release_fac_I"/>
</dbReference>
<accession>A0ABR9RUL7</accession>